<dbReference type="AlphaFoldDB" id="A0A8B4Q618"/>
<evidence type="ECO:0000313" key="4">
    <source>
        <dbReference type="Proteomes" id="UP000294641"/>
    </source>
</evidence>
<evidence type="ECO:0000313" key="1">
    <source>
        <dbReference type="EMBL" id="STX08759.1"/>
    </source>
</evidence>
<keyword evidence="4" id="KW-1185">Reference proteome</keyword>
<dbReference type="InterPro" id="IPR011990">
    <property type="entry name" value="TPR-like_helical_dom_sf"/>
</dbReference>
<dbReference type="Gene3D" id="1.25.40.10">
    <property type="entry name" value="Tetratricopeptide repeat domain"/>
    <property type="match status" value="1"/>
</dbReference>
<name>A0A8B4Q618_9BACL</name>
<dbReference type="RefSeq" id="WP_109349488.1">
    <property type="nucleotide sequence ID" value="NZ_UGNP01000001.1"/>
</dbReference>
<dbReference type="Proteomes" id="UP000254330">
    <property type="component" value="Unassembled WGS sequence"/>
</dbReference>
<organism evidence="1 3">
    <name type="scientific">Kurthia zopfii</name>
    <dbReference type="NCBI Taxonomy" id="1650"/>
    <lineage>
        <taxon>Bacteria</taxon>
        <taxon>Bacillati</taxon>
        <taxon>Bacillota</taxon>
        <taxon>Bacilli</taxon>
        <taxon>Bacillales</taxon>
        <taxon>Caryophanaceae</taxon>
        <taxon>Kurthia</taxon>
    </lineage>
</organism>
<protein>
    <recommendedName>
        <fullName evidence="5">Tetratricopeptide repeat protein</fullName>
    </recommendedName>
</protein>
<dbReference type="Proteomes" id="UP000294641">
    <property type="component" value="Unassembled WGS sequence"/>
</dbReference>
<accession>A0A8B4Q618</accession>
<sequence length="534" mass="61635">MDSKVNNLQLEKIFSGQRPTPTEEQYIELAKELNGKSRISLLKEGIQYFPFSNKIMNLLKEENVQTKMIRRYSKALICKKNKPTTHFFRQGAQYLLLNNDEENAAKLMKIGLEKNKSNYSLLVVSAENAMKLFDWALAEDLYSQIAMIKATPELLYDIEVLRQLQGKESRMTETIEKIHTQFKGKYDSLFTDSYRIYTLFDNGKSRIELYKHIEPATEVVATFDTIDKSWDLIPFAYNLVKKNKKDLVSLRRNHTRNFHQDISKEQYSDTTDAIFSQYEHKFAYGTSLGGYSSLYYGSNIDGVRILSMAPRNSAHPEYGSPNILVREPFKHVSPHPVNENSQITIIYDPRNPNDENYIASQILPSYPNAQVLRIPYAGHRIPKFLSQTGQLRPTVKEFLGKKTITPIKRGDLRRNSMEYYWVMAERTLAHKHFSWSLQFAEQSISMDMNFDRPYATKTEALLGLNRIEEAIENATLSNAMFGSQYKYAILLADCHEANGDIPAAIAVLEEFSQFKEVSKVRKMIKRLQEVAVVQ</sequence>
<gene>
    <name evidence="2" type="ORF">DFR61_1159</name>
    <name evidence="1" type="ORF">NCTC10597_00425</name>
</gene>
<proteinExistence type="predicted"/>
<dbReference type="EMBL" id="UGNP01000001">
    <property type="protein sequence ID" value="STX08759.1"/>
    <property type="molecule type" value="Genomic_DNA"/>
</dbReference>
<comment type="caution">
    <text evidence="1">The sequence shown here is derived from an EMBL/GenBank/DDBJ whole genome shotgun (WGS) entry which is preliminary data.</text>
</comment>
<evidence type="ECO:0008006" key="5">
    <source>
        <dbReference type="Google" id="ProtNLM"/>
    </source>
</evidence>
<dbReference type="SUPFAM" id="SSF48452">
    <property type="entry name" value="TPR-like"/>
    <property type="match status" value="1"/>
</dbReference>
<evidence type="ECO:0000313" key="2">
    <source>
        <dbReference type="EMBL" id="TDR38634.1"/>
    </source>
</evidence>
<dbReference type="EMBL" id="SNZG01000015">
    <property type="protein sequence ID" value="TDR38634.1"/>
    <property type="molecule type" value="Genomic_DNA"/>
</dbReference>
<reference evidence="2 4" key="2">
    <citation type="submission" date="2019-03" db="EMBL/GenBank/DDBJ databases">
        <title>Genomic Encyclopedia of Type Strains, Phase IV (KMG-IV): sequencing the most valuable type-strain genomes for metagenomic binning, comparative biology and taxonomic classification.</title>
        <authorList>
            <person name="Goeker M."/>
        </authorList>
    </citation>
    <scope>NUCLEOTIDE SEQUENCE [LARGE SCALE GENOMIC DNA]</scope>
    <source>
        <strain evidence="2 4">DSM 20580</strain>
    </source>
</reference>
<reference evidence="1 3" key="1">
    <citation type="submission" date="2018-06" db="EMBL/GenBank/DDBJ databases">
        <authorList>
            <consortium name="Pathogen Informatics"/>
            <person name="Doyle S."/>
        </authorList>
    </citation>
    <scope>NUCLEOTIDE SEQUENCE [LARGE SCALE GENOMIC DNA]</scope>
    <source>
        <strain evidence="1 3">NCTC10597</strain>
    </source>
</reference>
<evidence type="ECO:0000313" key="3">
    <source>
        <dbReference type="Proteomes" id="UP000254330"/>
    </source>
</evidence>